<evidence type="ECO:0000259" key="5">
    <source>
        <dbReference type="PROSITE" id="PS52004"/>
    </source>
</evidence>
<dbReference type="PANTHER" id="PTHR11712:SF336">
    <property type="entry name" value="3-OXOACYL-[ACYL-CARRIER-PROTEIN] SYNTHASE, MITOCHONDRIAL"/>
    <property type="match status" value="1"/>
</dbReference>
<sequence>MRNSVVITGLGTIGSAGLTVNESWQTLIQRKSTARYDDRLAGLGVSLCCPIPEFLPETFINKSLVWRTDRFIHLALIAAHQAINDSGLILAAIDKNRIGIVLGNSLAGISSIEKAGSTAGTEGYPSVSASVIPASMANMAAGHIAIQYGITGPTLTVGSACASGADAIGLAKKMIENNECDIVIAGASEAPITSLIISSFSRLGALSTNDDPLHASRPFDQDRDGFVISEGAGVLILESSSHAEERKANIYAIVSGYGSSNDAYHVTSPSPEGSGLKQAICKALQDAALKPENIDCINAHGTSTALNDQIESNVIYNIFNKNTKVTSTKGTTGHCLAAAGAIEAIFSILTLKENSIPGVAGLEHVDDKIKIPIVKDMDSTTKINTVLSNSIGFGGQNASLIFQKYHKEIL</sequence>
<dbReference type="NCBIfam" id="NF005589">
    <property type="entry name" value="PRK07314.1"/>
    <property type="match status" value="1"/>
</dbReference>
<comment type="similarity">
    <text evidence="2 4">Belongs to the thiolase-like superfamily. Beta-ketoacyl-ACP synthases family.</text>
</comment>
<gene>
    <name evidence="6" type="ORF">FHU10_4211</name>
</gene>
<protein>
    <submittedName>
        <fullName evidence="6">3-oxoacyl-[acyl-carrier-protein] synthase II</fullName>
    </submittedName>
</protein>
<evidence type="ECO:0000256" key="3">
    <source>
        <dbReference type="ARBA" id="ARBA00022679"/>
    </source>
</evidence>
<dbReference type="PROSITE" id="PS52004">
    <property type="entry name" value="KS3_2"/>
    <property type="match status" value="1"/>
</dbReference>
<evidence type="ECO:0000256" key="4">
    <source>
        <dbReference type="RuleBase" id="RU003694"/>
    </source>
</evidence>
<feature type="domain" description="Ketosynthase family 3 (KS3)" evidence="5">
    <location>
        <begin position="2"/>
        <end position="404"/>
    </location>
</feature>
<dbReference type="Pfam" id="PF02801">
    <property type="entry name" value="Ketoacyl-synt_C"/>
    <property type="match status" value="1"/>
</dbReference>
<dbReference type="EMBL" id="VISQ01000001">
    <property type="protein sequence ID" value="TVZ71579.1"/>
    <property type="molecule type" value="Genomic_DNA"/>
</dbReference>
<dbReference type="PROSITE" id="PS00606">
    <property type="entry name" value="KS3_1"/>
    <property type="match status" value="1"/>
</dbReference>
<evidence type="ECO:0000256" key="2">
    <source>
        <dbReference type="ARBA" id="ARBA00008467"/>
    </source>
</evidence>
<reference evidence="6" key="1">
    <citation type="submission" date="2019-06" db="EMBL/GenBank/DDBJ databases">
        <authorList>
            <person name="Deangelis K."/>
            <person name="Huntemann M."/>
            <person name="Clum A."/>
            <person name="Pillay M."/>
            <person name="Palaniappan K."/>
            <person name="Varghese N."/>
            <person name="Mikhailova N."/>
            <person name="Stamatis D."/>
            <person name="Reddy T."/>
            <person name="Daum C."/>
            <person name="Shapiro N."/>
            <person name="Ivanova N."/>
            <person name="Kyrpides N."/>
            <person name="Woyke T."/>
        </authorList>
    </citation>
    <scope>NUCLEOTIDE SEQUENCE [LARGE SCALE GENOMIC DNA]</scope>
    <source>
        <strain evidence="6">128R</strain>
    </source>
</reference>
<dbReference type="InterPro" id="IPR018201">
    <property type="entry name" value="Ketoacyl_synth_AS"/>
</dbReference>
<dbReference type="InterPro" id="IPR000794">
    <property type="entry name" value="Beta-ketoacyl_synthase"/>
</dbReference>
<dbReference type="InterPro" id="IPR016039">
    <property type="entry name" value="Thiolase-like"/>
</dbReference>
<dbReference type="UniPathway" id="UPA00094"/>
<dbReference type="SUPFAM" id="SSF53901">
    <property type="entry name" value="Thiolase-like"/>
    <property type="match status" value="1"/>
</dbReference>
<dbReference type="CDD" id="cd00834">
    <property type="entry name" value="KAS_I_II"/>
    <property type="match status" value="1"/>
</dbReference>
<evidence type="ECO:0000313" key="6">
    <source>
        <dbReference type="EMBL" id="TVZ71579.1"/>
    </source>
</evidence>
<dbReference type="FunFam" id="3.40.47.10:FF:000018">
    <property type="entry name" value="3-oxoacyl-[acyl-carrier-protein] synthase 2"/>
    <property type="match status" value="1"/>
</dbReference>
<proteinExistence type="inferred from homology"/>
<dbReference type="InterPro" id="IPR020841">
    <property type="entry name" value="PKS_Beta-ketoAc_synthase_dom"/>
</dbReference>
<dbReference type="InterPro" id="IPR014030">
    <property type="entry name" value="Ketoacyl_synth_N"/>
</dbReference>
<dbReference type="AlphaFoldDB" id="A0A542BQN2"/>
<dbReference type="GO" id="GO:0006633">
    <property type="term" value="P:fatty acid biosynthetic process"/>
    <property type="evidence" value="ECO:0007669"/>
    <property type="project" value="UniProtKB-UniPathway"/>
</dbReference>
<evidence type="ECO:0000256" key="1">
    <source>
        <dbReference type="ARBA" id="ARBA00005194"/>
    </source>
</evidence>
<dbReference type="SMART" id="SM00825">
    <property type="entry name" value="PKS_KS"/>
    <property type="match status" value="1"/>
</dbReference>
<dbReference type="Gene3D" id="3.40.47.10">
    <property type="match status" value="1"/>
</dbReference>
<comment type="caution">
    <text evidence="6">The sequence shown here is derived from an EMBL/GenBank/DDBJ whole genome shotgun (WGS) entry which is preliminary data.</text>
</comment>
<name>A0A542BQN2_SERFO</name>
<dbReference type="PANTHER" id="PTHR11712">
    <property type="entry name" value="POLYKETIDE SYNTHASE-RELATED"/>
    <property type="match status" value="1"/>
</dbReference>
<dbReference type="Pfam" id="PF00109">
    <property type="entry name" value="ketoacyl-synt"/>
    <property type="match status" value="1"/>
</dbReference>
<dbReference type="InterPro" id="IPR014031">
    <property type="entry name" value="Ketoacyl_synth_C"/>
</dbReference>
<accession>A0A542BQN2</accession>
<keyword evidence="3 4" id="KW-0808">Transferase</keyword>
<organism evidence="6">
    <name type="scientific">Serratia fonticola</name>
    <dbReference type="NCBI Taxonomy" id="47917"/>
    <lineage>
        <taxon>Bacteria</taxon>
        <taxon>Pseudomonadati</taxon>
        <taxon>Pseudomonadota</taxon>
        <taxon>Gammaproteobacteria</taxon>
        <taxon>Enterobacterales</taxon>
        <taxon>Yersiniaceae</taxon>
        <taxon>Serratia</taxon>
    </lineage>
</organism>
<dbReference type="GO" id="GO:0004315">
    <property type="term" value="F:3-oxoacyl-[acyl-carrier-protein] synthase activity"/>
    <property type="evidence" value="ECO:0007669"/>
    <property type="project" value="InterPro"/>
</dbReference>
<dbReference type="OrthoDB" id="9808669at2"/>
<comment type="pathway">
    <text evidence="1">Lipid metabolism; fatty acid biosynthesis.</text>
</comment>
<reference evidence="6" key="2">
    <citation type="submission" date="2019-08" db="EMBL/GenBank/DDBJ databases">
        <title>Investigation of anaerobic lignin degradation for improved lignocellulosic biofuels.</title>
        <authorList>
            <person name="Deangelis K.PhD."/>
        </authorList>
    </citation>
    <scope>NUCLEOTIDE SEQUENCE [LARGE SCALE GENOMIC DNA]</scope>
    <source>
        <strain evidence="6">128R</strain>
    </source>
</reference>